<dbReference type="RefSeq" id="WP_126999960.1">
    <property type="nucleotide sequence ID" value="NZ_CP173195.1"/>
</dbReference>
<dbReference type="EMBL" id="RZIJ01000013">
    <property type="protein sequence ID" value="RUQ68861.1"/>
    <property type="molecule type" value="Genomic_DNA"/>
</dbReference>
<dbReference type="PANTHER" id="PTHR43179:SF12">
    <property type="entry name" value="GALACTOFURANOSYLTRANSFERASE GLFT2"/>
    <property type="match status" value="1"/>
</dbReference>
<gene>
    <name evidence="6" type="ORF">EJ913_16930</name>
</gene>
<dbReference type="SUPFAM" id="SSF53448">
    <property type="entry name" value="Nucleotide-diphospho-sugar transferases"/>
    <property type="match status" value="1"/>
</dbReference>
<keyword evidence="4" id="KW-1133">Transmembrane helix</keyword>
<dbReference type="CDD" id="cd04186">
    <property type="entry name" value="GT_2_like_c"/>
    <property type="match status" value="1"/>
</dbReference>
<keyword evidence="4" id="KW-0472">Membrane</keyword>
<keyword evidence="4" id="KW-0812">Transmembrane</keyword>
<evidence type="ECO:0000256" key="3">
    <source>
        <dbReference type="ARBA" id="ARBA00022679"/>
    </source>
</evidence>
<comment type="caution">
    <text evidence="6">The sequence shown here is derived from an EMBL/GenBank/DDBJ whole genome shotgun (WGS) entry which is preliminary data.</text>
</comment>
<evidence type="ECO:0000256" key="1">
    <source>
        <dbReference type="ARBA" id="ARBA00006739"/>
    </source>
</evidence>
<accession>A0A3S1CG34</accession>
<keyword evidence="2" id="KW-0328">Glycosyltransferase</keyword>
<name>A0A3S1CG34_9PROT</name>
<evidence type="ECO:0000313" key="6">
    <source>
        <dbReference type="EMBL" id="RUQ68861.1"/>
    </source>
</evidence>
<dbReference type="InterPro" id="IPR029044">
    <property type="entry name" value="Nucleotide-diphossugar_trans"/>
</dbReference>
<evidence type="ECO:0000313" key="7">
    <source>
        <dbReference type="Proteomes" id="UP000280346"/>
    </source>
</evidence>
<reference evidence="6 7" key="1">
    <citation type="submission" date="2018-12" db="EMBL/GenBank/DDBJ databases">
        <authorList>
            <person name="Yang Y."/>
        </authorList>
    </citation>
    <scope>NUCLEOTIDE SEQUENCE [LARGE SCALE GENOMIC DNA]</scope>
    <source>
        <strain evidence="6 7">GSF71</strain>
    </source>
</reference>
<dbReference type="Proteomes" id="UP000280346">
    <property type="component" value="Unassembled WGS sequence"/>
</dbReference>
<dbReference type="PANTHER" id="PTHR43179">
    <property type="entry name" value="RHAMNOSYLTRANSFERASE WBBL"/>
    <property type="match status" value="1"/>
</dbReference>
<comment type="similarity">
    <text evidence="1">Belongs to the glycosyltransferase 2 family.</text>
</comment>
<evidence type="ECO:0000256" key="2">
    <source>
        <dbReference type="ARBA" id="ARBA00022676"/>
    </source>
</evidence>
<feature type="domain" description="Glycosyltransferase 2-like" evidence="5">
    <location>
        <begin position="14"/>
        <end position="181"/>
    </location>
</feature>
<protein>
    <submittedName>
        <fullName evidence="6">Glycosyltransferase family 2 protein</fullName>
    </submittedName>
</protein>
<dbReference type="Gene3D" id="3.90.550.10">
    <property type="entry name" value="Spore Coat Polysaccharide Biosynthesis Protein SpsA, Chain A"/>
    <property type="match status" value="1"/>
</dbReference>
<feature type="transmembrane region" description="Helical" evidence="4">
    <location>
        <begin position="248"/>
        <end position="269"/>
    </location>
</feature>
<keyword evidence="3 6" id="KW-0808">Transferase</keyword>
<dbReference type="OrthoDB" id="9783791at2"/>
<proteinExistence type="inferred from homology"/>
<dbReference type="AlphaFoldDB" id="A0A3S1CG34"/>
<evidence type="ECO:0000256" key="4">
    <source>
        <dbReference type="SAM" id="Phobius"/>
    </source>
</evidence>
<sequence>MKINDDSAAPLARVIVVSYNSAAYVNRCLAALRTQTERRFEAVVVDNASRDADAIEVPDDPRFSLIRLSENTGFAAANNTGARGAEAPWIVTLNPDAFAEPGWLRALLEAAESHPGVAMFGSTQLSADDPTRLDGVGDRYAGFGLFWRGGVGQSAVPPFADGETFSPCAAAAMYRRDLFEQAGGFDESFFCYGEDVDLGFRIRLLGGGCRQVGAAVVHHVGSGITKEYGDFSLFHIARNGLWILMKNMPFPLILASGPLYLLATAYLLLFRWRGAPARTVRRGLRAALSGLGGVLRRRRAVQASRRISQRALMAAMIWDPRSVRRGD</sequence>
<dbReference type="GO" id="GO:0016757">
    <property type="term" value="F:glycosyltransferase activity"/>
    <property type="evidence" value="ECO:0007669"/>
    <property type="project" value="UniProtKB-KW"/>
</dbReference>
<dbReference type="InterPro" id="IPR001173">
    <property type="entry name" value="Glyco_trans_2-like"/>
</dbReference>
<organism evidence="6 7">
    <name type="scientific">Azospirillum doebereinerae</name>
    <dbReference type="NCBI Taxonomy" id="92933"/>
    <lineage>
        <taxon>Bacteria</taxon>
        <taxon>Pseudomonadati</taxon>
        <taxon>Pseudomonadota</taxon>
        <taxon>Alphaproteobacteria</taxon>
        <taxon>Rhodospirillales</taxon>
        <taxon>Azospirillaceae</taxon>
        <taxon>Azospirillum</taxon>
    </lineage>
</organism>
<dbReference type="Pfam" id="PF00535">
    <property type="entry name" value="Glycos_transf_2"/>
    <property type="match status" value="1"/>
</dbReference>
<keyword evidence="7" id="KW-1185">Reference proteome</keyword>
<evidence type="ECO:0000259" key="5">
    <source>
        <dbReference type="Pfam" id="PF00535"/>
    </source>
</evidence>